<protein>
    <submittedName>
        <fullName evidence="2">Uncharacterized protein</fullName>
    </submittedName>
</protein>
<keyword evidence="1" id="KW-0812">Transmembrane</keyword>
<accession>N9XS51</accession>
<keyword evidence="1" id="KW-0472">Membrane</keyword>
<dbReference type="HOGENOM" id="CLU_3355437_0_0_9"/>
<dbReference type="Proteomes" id="UP000013097">
    <property type="component" value="Unassembled WGS sequence"/>
</dbReference>
<proteinExistence type="predicted"/>
<organism evidence="2 3">
    <name type="scientific">Clostridium thermobutyricum</name>
    <dbReference type="NCBI Taxonomy" id="29372"/>
    <lineage>
        <taxon>Bacteria</taxon>
        <taxon>Bacillati</taxon>
        <taxon>Bacillota</taxon>
        <taxon>Clostridia</taxon>
        <taxon>Eubacteriales</taxon>
        <taxon>Clostridiaceae</taxon>
        <taxon>Clostridium</taxon>
    </lineage>
</organism>
<evidence type="ECO:0000313" key="3">
    <source>
        <dbReference type="Proteomes" id="UP000013097"/>
    </source>
</evidence>
<dbReference type="EMBL" id="AGYT01000008">
    <property type="protein sequence ID" value="ENZ02538.1"/>
    <property type="molecule type" value="Genomic_DNA"/>
</dbReference>
<dbReference type="AlphaFoldDB" id="N9XS51"/>
<keyword evidence="1" id="KW-1133">Transmembrane helix</keyword>
<keyword evidence="3" id="KW-1185">Reference proteome</keyword>
<name>N9XS51_9CLOT</name>
<evidence type="ECO:0000256" key="1">
    <source>
        <dbReference type="SAM" id="Phobius"/>
    </source>
</evidence>
<evidence type="ECO:0000313" key="2">
    <source>
        <dbReference type="EMBL" id="ENZ02538.1"/>
    </source>
</evidence>
<sequence length="36" mass="4102">MNFGGWSSWQVFTLVFCIGTALVIGVVNRKNKKRDE</sequence>
<comment type="caution">
    <text evidence="2">The sequence shown here is derived from an EMBL/GenBank/DDBJ whole genome shotgun (WGS) entry which is preliminary data.</text>
</comment>
<feature type="transmembrane region" description="Helical" evidence="1">
    <location>
        <begin position="6"/>
        <end position="27"/>
    </location>
</feature>
<gene>
    <name evidence="2" type="ORF">HMPREF1092_01773</name>
</gene>
<reference evidence="2 3" key="1">
    <citation type="submission" date="2013-01" db="EMBL/GenBank/DDBJ databases">
        <title>The Genome Sequence of Clostridium colicanis 209318.</title>
        <authorList>
            <consortium name="The Broad Institute Genome Sequencing Platform"/>
            <person name="Earl A."/>
            <person name="Ward D."/>
            <person name="Feldgarden M."/>
            <person name="Gevers D."/>
            <person name="Courvalin P."/>
            <person name="Lambert T."/>
            <person name="Walker B."/>
            <person name="Young S.K."/>
            <person name="Zeng Q."/>
            <person name="Gargeya S."/>
            <person name="Fitzgerald M."/>
            <person name="Haas B."/>
            <person name="Abouelleil A."/>
            <person name="Alvarado L."/>
            <person name="Arachchi H.M."/>
            <person name="Berlin A.M."/>
            <person name="Chapman S.B."/>
            <person name="Dewar J."/>
            <person name="Goldberg J."/>
            <person name="Griggs A."/>
            <person name="Gujja S."/>
            <person name="Hansen M."/>
            <person name="Howarth C."/>
            <person name="Imamovic A."/>
            <person name="Larimer J."/>
            <person name="McCowan C."/>
            <person name="Murphy C."/>
            <person name="Neiman D."/>
            <person name="Pearson M."/>
            <person name="Priest M."/>
            <person name="Roberts A."/>
            <person name="Saif S."/>
            <person name="Shea T."/>
            <person name="Sisk P."/>
            <person name="Sykes S."/>
            <person name="Wortman J."/>
            <person name="Nusbaum C."/>
            <person name="Birren B."/>
        </authorList>
    </citation>
    <scope>NUCLEOTIDE SEQUENCE [LARGE SCALE GENOMIC DNA]</scope>
    <source>
        <strain evidence="2 3">209318</strain>
    </source>
</reference>